<dbReference type="AlphaFoldDB" id="A0AAD9TNZ8"/>
<name>A0AAD9TNZ8_9ROSI</name>
<gene>
    <name evidence="4" type="ORF">Ddye_027137</name>
</gene>
<evidence type="ECO:0000259" key="2">
    <source>
        <dbReference type="Pfam" id="PF03108"/>
    </source>
</evidence>
<feature type="domain" description="MULE transposase" evidence="3">
    <location>
        <begin position="238"/>
        <end position="333"/>
    </location>
</feature>
<dbReference type="Pfam" id="PF03108">
    <property type="entry name" value="DBD_Tnp_Mut"/>
    <property type="match status" value="1"/>
</dbReference>
<sequence>MLNYDGDSEKDDGEDGEDGEGEGEGEGRQANEEQNRQYDKVLVFEEEFVDGDDGIIKECMDLFEGYQSKSEDECFSDSELEPEQVRIAKLLKGISFKKMVDGDIKFEVGQTFANVQQMKELFKEYAIQEGVALIRVKNDLQRQTYKCKEAGCPWRAHGSCLLDEMTLYKAKKRALEGLAKDHAKAFAKLRRYAYMVNQSNPGSAVDISTQQPHPTFHRMFLSFEAQKLGFLEDCRPFIGVDGCHLKGPYEGVLLSAVALDTNNGLFPLAVCICDKETQSNWEWFLNNPKIHLKYPSDRNLTFMSDRQKEVIHALQQHFPFANRMYCARHIYANFRLTYKGDHSKKLFWIASRSSNVFDFKETIDEIGAINPAAKSWL</sequence>
<dbReference type="PANTHER" id="PTHR31973:SF187">
    <property type="entry name" value="MUTATOR TRANSPOSASE MUDRA PROTEIN"/>
    <property type="match status" value="1"/>
</dbReference>
<dbReference type="Proteomes" id="UP001280121">
    <property type="component" value="Unassembled WGS sequence"/>
</dbReference>
<accession>A0AAD9TNZ8</accession>
<feature type="compositionally biased region" description="Basic and acidic residues" evidence="1">
    <location>
        <begin position="25"/>
        <end position="36"/>
    </location>
</feature>
<evidence type="ECO:0000313" key="5">
    <source>
        <dbReference type="Proteomes" id="UP001280121"/>
    </source>
</evidence>
<dbReference type="Pfam" id="PF10551">
    <property type="entry name" value="MULE"/>
    <property type="match status" value="1"/>
</dbReference>
<evidence type="ECO:0000256" key="1">
    <source>
        <dbReference type="SAM" id="MobiDB-lite"/>
    </source>
</evidence>
<dbReference type="PANTHER" id="PTHR31973">
    <property type="entry name" value="POLYPROTEIN, PUTATIVE-RELATED"/>
    <property type="match status" value="1"/>
</dbReference>
<organism evidence="4 5">
    <name type="scientific">Dipteronia dyeriana</name>
    <dbReference type="NCBI Taxonomy" id="168575"/>
    <lineage>
        <taxon>Eukaryota</taxon>
        <taxon>Viridiplantae</taxon>
        <taxon>Streptophyta</taxon>
        <taxon>Embryophyta</taxon>
        <taxon>Tracheophyta</taxon>
        <taxon>Spermatophyta</taxon>
        <taxon>Magnoliopsida</taxon>
        <taxon>eudicotyledons</taxon>
        <taxon>Gunneridae</taxon>
        <taxon>Pentapetalae</taxon>
        <taxon>rosids</taxon>
        <taxon>malvids</taxon>
        <taxon>Sapindales</taxon>
        <taxon>Sapindaceae</taxon>
        <taxon>Hippocastanoideae</taxon>
        <taxon>Acereae</taxon>
        <taxon>Dipteronia</taxon>
    </lineage>
</organism>
<comment type="caution">
    <text evidence="4">The sequence shown here is derived from an EMBL/GenBank/DDBJ whole genome shotgun (WGS) entry which is preliminary data.</text>
</comment>
<evidence type="ECO:0000259" key="3">
    <source>
        <dbReference type="Pfam" id="PF10551"/>
    </source>
</evidence>
<feature type="domain" description="Transposase MuDR plant" evidence="2">
    <location>
        <begin position="103"/>
        <end position="161"/>
    </location>
</feature>
<evidence type="ECO:0008006" key="6">
    <source>
        <dbReference type="Google" id="ProtNLM"/>
    </source>
</evidence>
<feature type="compositionally biased region" description="Acidic residues" evidence="1">
    <location>
        <begin position="1"/>
        <end position="24"/>
    </location>
</feature>
<proteinExistence type="predicted"/>
<evidence type="ECO:0000313" key="4">
    <source>
        <dbReference type="EMBL" id="KAK2639342.1"/>
    </source>
</evidence>
<protein>
    <recommendedName>
        <fullName evidence="6">Transposase</fullName>
    </recommendedName>
</protein>
<dbReference type="InterPro" id="IPR018289">
    <property type="entry name" value="MULE_transposase_dom"/>
</dbReference>
<reference evidence="4" key="1">
    <citation type="journal article" date="2023" name="Plant J.">
        <title>Genome sequences and population genomics provide insights into the demographic history, inbreeding, and mutation load of two 'living fossil' tree species of Dipteronia.</title>
        <authorList>
            <person name="Feng Y."/>
            <person name="Comes H.P."/>
            <person name="Chen J."/>
            <person name="Zhu S."/>
            <person name="Lu R."/>
            <person name="Zhang X."/>
            <person name="Li P."/>
            <person name="Qiu J."/>
            <person name="Olsen K.M."/>
            <person name="Qiu Y."/>
        </authorList>
    </citation>
    <scope>NUCLEOTIDE SEQUENCE</scope>
    <source>
        <strain evidence="4">KIB01</strain>
    </source>
</reference>
<dbReference type="InterPro" id="IPR004332">
    <property type="entry name" value="Transposase_MuDR"/>
</dbReference>
<keyword evidence="5" id="KW-1185">Reference proteome</keyword>
<feature type="region of interest" description="Disordered" evidence="1">
    <location>
        <begin position="1"/>
        <end position="36"/>
    </location>
</feature>
<dbReference type="EMBL" id="JANJYI010000008">
    <property type="protein sequence ID" value="KAK2639342.1"/>
    <property type="molecule type" value="Genomic_DNA"/>
</dbReference>